<protein>
    <submittedName>
        <fullName evidence="3">T9SS C-terminal target domain-containing protein</fullName>
    </submittedName>
</protein>
<dbReference type="EMBL" id="RQJO01000008">
    <property type="protein sequence ID" value="RRB04587.1"/>
    <property type="molecule type" value="Genomic_DNA"/>
</dbReference>
<dbReference type="Proteomes" id="UP000271925">
    <property type="component" value="Unassembled WGS sequence"/>
</dbReference>
<evidence type="ECO:0000313" key="3">
    <source>
        <dbReference type="EMBL" id="RRB04587.1"/>
    </source>
</evidence>
<evidence type="ECO:0000259" key="2">
    <source>
        <dbReference type="Pfam" id="PF18962"/>
    </source>
</evidence>
<dbReference type="OrthoDB" id="958574at2"/>
<dbReference type="NCBIfam" id="TIGR04183">
    <property type="entry name" value="Por_Secre_tail"/>
    <property type="match status" value="1"/>
</dbReference>
<dbReference type="RefSeq" id="WP_124875463.1">
    <property type="nucleotide sequence ID" value="NZ_RQJO01000008.1"/>
</dbReference>
<comment type="caution">
    <text evidence="3">The sequence shown here is derived from an EMBL/GenBank/DDBJ whole genome shotgun (WGS) entry which is preliminary data.</text>
</comment>
<feature type="domain" description="Secretion system C-terminal sorting" evidence="2">
    <location>
        <begin position="101"/>
        <end position="177"/>
    </location>
</feature>
<dbReference type="AlphaFoldDB" id="A0A3P1BU55"/>
<dbReference type="InterPro" id="IPR026444">
    <property type="entry name" value="Secre_tail"/>
</dbReference>
<feature type="signal peptide" evidence="1">
    <location>
        <begin position="1"/>
        <end position="17"/>
    </location>
</feature>
<organism evidence="3 4">
    <name type="scientific">Larkinella rosea</name>
    <dbReference type="NCBI Taxonomy" id="2025312"/>
    <lineage>
        <taxon>Bacteria</taxon>
        <taxon>Pseudomonadati</taxon>
        <taxon>Bacteroidota</taxon>
        <taxon>Cytophagia</taxon>
        <taxon>Cytophagales</taxon>
        <taxon>Spirosomataceae</taxon>
        <taxon>Larkinella</taxon>
    </lineage>
</organism>
<accession>A0A3P1BU55</accession>
<sequence length="179" mass="19404">MKRYLVLLMLISGPLLAQDYSRQLTLHNEVTSGVISDQKATESIVAIHTVQPGGTALYTAGKSVTFQPGFLAQAGSVVTATIEVVPSALAVDRPGLSARAYPNPFVDQTTVEYTLPMGGRISHKLMDVKGKVLRQSEDAEDQSPGRHQTRIEGANLLPGVYLYQLRTGSLTRTLKLIKK</sequence>
<name>A0A3P1BU55_9BACT</name>
<feature type="chain" id="PRO_5018021357" evidence="1">
    <location>
        <begin position="18"/>
        <end position="179"/>
    </location>
</feature>
<gene>
    <name evidence="3" type="ORF">EHT25_13955</name>
</gene>
<dbReference type="InterPro" id="IPR055015">
    <property type="entry name" value="GCX_COOH"/>
</dbReference>
<keyword evidence="1" id="KW-0732">Signal</keyword>
<dbReference type="NCBIfam" id="NF045639">
    <property type="entry name" value="GCX_COOH"/>
    <property type="match status" value="1"/>
</dbReference>
<dbReference type="Pfam" id="PF18962">
    <property type="entry name" value="Por_Secre_tail"/>
    <property type="match status" value="1"/>
</dbReference>
<proteinExistence type="predicted"/>
<keyword evidence="4" id="KW-1185">Reference proteome</keyword>
<evidence type="ECO:0000256" key="1">
    <source>
        <dbReference type="SAM" id="SignalP"/>
    </source>
</evidence>
<evidence type="ECO:0000313" key="4">
    <source>
        <dbReference type="Proteomes" id="UP000271925"/>
    </source>
</evidence>
<reference evidence="3 4" key="1">
    <citation type="submission" date="2018-11" db="EMBL/GenBank/DDBJ databases">
        <authorList>
            <person name="Zhou Z."/>
            <person name="Wang G."/>
        </authorList>
    </citation>
    <scope>NUCLEOTIDE SEQUENCE [LARGE SCALE GENOMIC DNA]</scope>
    <source>
        <strain evidence="3 4">KCTC52004</strain>
    </source>
</reference>